<dbReference type="InterPro" id="IPR020568">
    <property type="entry name" value="Ribosomal_Su5_D2-typ_SF"/>
</dbReference>
<comment type="similarity">
    <text evidence="1">Belongs to the IMPACT family.</text>
</comment>
<sequence length="200" mass="23336">MTIQKILLENKIFIFEKTIKKSKFITYIAKIHNENELEEFIKKYKQSNATHNCWAFQFGINNNIRFGYNNDGEPNGTAGEPLLNLIKVNNLTNIVIFCIRFYGGIKLGVGGLQKAYSIGAINLLKYIKTKVLELLYLVKIKFNISDIKKINLYLNNLLIKDLKKLFKENEVIYTFKIDKIDDLKVLNMYCSIDILKQDYF</sequence>
<dbReference type="EMBL" id="CP038013">
    <property type="protein sequence ID" value="QBQ07278.1"/>
    <property type="molecule type" value="Genomic_DNA"/>
</dbReference>
<evidence type="ECO:0000256" key="1">
    <source>
        <dbReference type="ARBA" id="ARBA00007665"/>
    </source>
</evidence>
<feature type="domain" description="Impact N-terminal" evidence="2">
    <location>
        <begin position="20"/>
        <end position="120"/>
    </location>
</feature>
<name>A0A4P7AHW9_9MOLU</name>
<evidence type="ECO:0000313" key="3">
    <source>
        <dbReference type="EMBL" id="QBQ07278.1"/>
    </source>
</evidence>
<evidence type="ECO:0000259" key="2">
    <source>
        <dbReference type="Pfam" id="PF01205"/>
    </source>
</evidence>
<keyword evidence="4" id="KW-1185">Reference proteome</keyword>
<dbReference type="SUPFAM" id="SSF54211">
    <property type="entry name" value="Ribosomal protein S5 domain 2-like"/>
    <property type="match status" value="1"/>
</dbReference>
<dbReference type="InterPro" id="IPR023582">
    <property type="entry name" value="Impact"/>
</dbReference>
<dbReference type="GO" id="GO:0006446">
    <property type="term" value="P:regulation of translational initiation"/>
    <property type="evidence" value="ECO:0007669"/>
    <property type="project" value="TreeGrafter"/>
</dbReference>
<evidence type="ECO:0000313" key="4">
    <source>
        <dbReference type="Proteomes" id="UP000294309"/>
    </source>
</evidence>
<dbReference type="PANTHER" id="PTHR16301">
    <property type="entry name" value="IMPACT-RELATED"/>
    <property type="match status" value="1"/>
</dbReference>
<proteinExistence type="inferred from homology"/>
<gene>
    <name evidence="3" type="ORF">SGLAD_v1c00770</name>
</gene>
<organism evidence="3 4">
    <name type="scientific">Spiroplasma gladiatoris</name>
    <dbReference type="NCBI Taxonomy" id="2143"/>
    <lineage>
        <taxon>Bacteria</taxon>
        <taxon>Bacillati</taxon>
        <taxon>Mycoplasmatota</taxon>
        <taxon>Mollicutes</taxon>
        <taxon>Entomoplasmatales</taxon>
        <taxon>Spiroplasmataceae</taxon>
        <taxon>Spiroplasma</taxon>
    </lineage>
</organism>
<reference evidence="3 4" key="1">
    <citation type="submission" date="2019-03" db="EMBL/GenBank/DDBJ databases">
        <title>Complete genome sequence of Spiroplasma gladiatoris TG-1 (DSM 22552).</title>
        <authorList>
            <person name="Lin Y.-C."/>
            <person name="Chou L."/>
            <person name="Kuo C.-H."/>
        </authorList>
    </citation>
    <scope>NUCLEOTIDE SEQUENCE [LARGE SCALE GENOMIC DNA]</scope>
    <source>
        <strain evidence="3 4">TG-1</strain>
    </source>
</reference>
<dbReference type="RefSeq" id="WP_134297080.1">
    <property type="nucleotide sequence ID" value="NZ_CP038013.1"/>
</dbReference>
<dbReference type="AlphaFoldDB" id="A0A4P7AHW9"/>
<dbReference type="InterPro" id="IPR036956">
    <property type="entry name" value="Impact_N_sf"/>
</dbReference>
<dbReference type="GO" id="GO:0005737">
    <property type="term" value="C:cytoplasm"/>
    <property type="evidence" value="ECO:0007669"/>
    <property type="project" value="TreeGrafter"/>
</dbReference>
<accession>A0A4P7AHW9</accession>
<dbReference type="Proteomes" id="UP000294309">
    <property type="component" value="Chromosome"/>
</dbReference>
<dbReference type="Gene3D" id="3.30.230.30">
    <property type="entry name" value="Impact, N-terminal domain"/>
    <property type="match status" value="1"/>
</dbReference>
<dbReference type="InterPro" id="IPR001498">
    <property type="entry name" value="Impact_N"/>
</dbReference>
<dbReference type="KEGG" id="sgq:SGLAD_v1c00770"/>
<dbReference type="OrthoDB" id="9813771at2"/>
<dbReference type="Pfam" id="PF01205">
    <property type="entry name" value="Impact_N"/>
    <property type="match status" value="1"/>
</dbReference>
<dbReference type="PANTHER" id="PTHR16301:SF20">
    <property type="entry name" value="IMPACT FAMILY MEMBER YIGZ"/>
    <property type="match status" value="1"/>
</dbReference>
<protein>
    <submittedName>
        <fullName evidence="3">YigZ family protein</fullName>
    </submittedName>
</protein>